<feature type="transmembrane region" description="Helical" evidence="13">
    <location>
        <begin position="6"/>
        <end position="29"/>
    </location>
</feature>
<evidence type="ECO:0000256" key="2">
    <source>
        <dbReference type="ARBA" id="ARBA00009703"/>
    </source>
</evidence>
<feature type="transmembrane region" description="Helical" evidence="13">
    <location>
        <begin position="119"/>
        <end position="135"/>
    </location>
</feature>
<feature type="binding site" description="M1 metal binding site" evidence="13">
    <location>
        <position position="162"/>
    </location>
    <ligand>
        <name>Zn(2+)</name>
        <dbReference type="ChEBI" id="CHEBI:29105"/>
    </ligand>
</feature>
<keyword evidence="10" id="KW-0408">Iron</keyword>
<dbReference type="InterPro" id="IPR003689">
    <property type="entry name" value="ZIP"/>
</dbReference>
<evidence type="ECO:0000256" key="3">
    <source>
        <dbReference type="ARBA" id="ARBA00022448"/>
    </source>
</evidence>
<evidence type="ECO:0000256" key="1">
    <source>
        <dbReference type="ARBA" id="ARBA00004651"/>
    </source>
</evidence>
<keyword evidence="12 13" id="KW-0472">Membrane</keyword>
<evidence type="ECO:0000256" key="4">
    <source>
        <dbReference type="ARBA" id="ARBA00022475"/>
    </source>
</evidence>
<dbReference type="PANTHER" id="PTHR11040:SF205">
    <property type="entry name" value="ZINC TRANSPORTER ZUPT"/>
    <property type="match status" value="1"/>
</dbReference>
<feature type="transmembrane region" description="Helical" evidence="13">
    <location>
        <begin position="184"/>
        <end position="206"/>
    </location>
</feature>
<reference evidence="14 15" key="1">
    <citation type="journal article" date="2021" name="Int. J. Syst. Evol. Microbiol.">
        <title>Faecalibacter bovis sp. nov., isolated from cow faeces.</title>
        <authorList>
            <person name="Li F."/>
            <person name="Zhao W."/>
            <person name="Hong Q."/>
            <person name="Shao Q."/>
            <person name="Song J."/>
            <person name="Yang S."/>
        </authorList>
    </citation>
    <scope>NUCLEOTIDE SEQUENCE [LARGE SCALE GENOMIC DNA]</scope>
    <source>
        <strain evidence="14 15">ZY171143</strain>
    </source>
</reference>
<feature type="transmembrane region" description="Helical" evidence="13">
    <location>
        <begin position="155"/>
        <end position="177"/>
    </location>
</feature>
<dbReference type="NCBIfam" id="NF003243">
    <property type="entry name" value="PRK04201.1"/>
    <property type="match status" value="1"/>
</dbReference>
<keyword evidence="7 13" id="KW-0862">Zinc</keyword>
<dbReference type="Proteomes" id="UP000672011">
    <property type="component" value="Chromosome"/>
</dbReference>
<comment type="subcellular location">
    <subcellularLocation>
        <location evidence="1 13">Cell membrane</location>
        <topology evidence="1 13">Multi-pass membrane protein</topology>
    </subcellularLocation>
</comment>
<organism evidence="14 15">
    <name type="scientific">Faecalibacter bovis</name>
    <dbReference type="NCBI Taxonomy" id="2898187"/>
    <lineage>
        <taxon>Bacteria</taxon>
        <taxon>Pseudomonadati</taxon>
        <taxon>Bacteroidota</taxon>
        <taxon>Flavobacteriia</taxon>
        <taxon>Flavobacteriales</taxon>
        <taxon>Weeksellaceae</taxon>
        <taxon>Faecalibacter</taxon>
    </lineage>
</organism>
<feature type="transmembrane region" description="Helical" evidence="13">
    <location>
        <begin position="212"/>
        <end position="235"/>
    </location>
</feature>
<keyword evidence="3 13" id="KW-0813">Transport</keyword>
<feature type="binding site" description="M2 metal binding site" evidence="13">
    <location>
        <position position="134"/>
    </location>
    <ligand>
        <name>Fe(2+)</name>
        <dbReference type="ChEBI" id="CHEBI:29033"/>
    </ligand>
</feature>
<feature type="transmembrane region" description="Helical" evidence="13">
    <location>
        <begin position="74"/>
        <end position="95"/>
    </location>
</feature>
<keyword evidence="15" id="KW-1185">Reference proteome</keyword>
<evidence type="ECO:0000313" key="14">
    <source>
        <dbReference type="EMBL" id="QTV06878.1"/>
    </source>
</evidence>
<dbReference type="RefSeq" id="WP_230477662.1">
    <property type="nucleotide sequence ID" value="NZ_CP072842.1"/>
</dbReference>
<keyword evidence="5 13" id="KW-0812">Transmembrane</keyword>
<comment type="catalytic activity">
    <reaction evidence="13">
        <text>Zn(2+)(in) = Zn(2+)(out)</text>
        <dbReference type="Rhea" id="RHEA:29351"/>
        <dbReference type="ChEBI" id="CHEBI:29105"/>
    </reaction>
</comment>
<evidence type="ECO:0000256" key="10">
    <source>
        <dbReference type="ARBA" id="ARBA00023004"/>
    </source>
</evidence>
<evidence type="ECO:0000256" key="13">
    <source>
        <dbReference type="HAMAP-Rule" id="MF_00548"/>
    </source>
</evidence>
<comment type="similarity">
    <text evidence="2 13">Belongs to the ZIP transporter (TC 2.A.5) family. ZupT subfamily.</text>
</comment>
<protein>
    <recommendedName>
        <fullName evidence="13">Zinc transporter ZupT</fullName>
    </recommendedName>
</protein>
<dbReference type="PANTHER" id="PTHR11040">
    <property type="entry name" value="ZINC/IRON TRANSPORTER"/>
    <property type="match status" value="1"/>
</dbReference>
<evidence type="ECO:0000256" key="5">
    <source>
        <dbReference type="ARBA" id="ARBA00022692"/>
    </source>
</evidence>
<dbReference type="HAMAP" id="MF_00548">
    <property type="entry name" value="ZupT"/>
    <property type="match status" value="1"/>
</dbReference>
<reference evidence="15" key="2">
    <citation type="submission" date="2021-04" db="EMBL/GenBank/DDBJ databases">
        <title>Taxonomy of Flavobacteriaceae bacterium ZY171143.</title>
        <authorList>
            <person name="Li F."/>
        </authorList>
    </citation>
    <scope>NUCLEOTIDE SEQUENCE [LARGE SCALE GENOMIC DNA]</scope>
    <source>
        <strain evidence="15">ZY171143</strain>
    </source>
</reference>
<evidence type="ECO:0000256" key="8">
    <source>
        <dbReference type="ARBA" id="ARBA00022906"/>
    </source>
</evidence>
<evidence type="ECO:0000256" key="6">
    <source>
        <dbReference type="ARBA" id="ARBA00022723"/>
    </source>
</evidence>
<feature type="transmembrane region" description="Helical" evidence="13">
    <location>
        <begin position="247"/>
        <end position="265"/>
    </location>
</feature>
<feature type="binding site" description="M2 metal binding site" evidence="13">
    <location>
        <position position="163"/>
    </location>
    <ligand>
        <name>Fe(2+)</name>
        <dbReference type="ChEBI" id="CHEBI:29033"/>
    </ligand>
</feature>
<evidence type="ECO:0000256" key="12">
    <source>
        <dbReference type="ARBA" id="ARBA00023136"/>
    </source>
</evidence>
<feature type="binding site" description="M1 metal binding site" evidence="13">
    <location>
        <position position="137"/>
    </location>
    <ligand>
        <name>Zn(2+)</name>
        <dbReference type="ChEBI" id="CHEBI:29105"/>
    </ligand>
</feature>
<feature type="binding site" description="M2 metal binding site" evidence="13">
    <location>
        <position position="166"/>
    </location>
    <ligand>
        <name>Fe(2+)</name>
        <dbReference type="ChEBI" id="CHEBI:29033"/>
    </ligand>
</feature>
<evidence type="ECO:0000313" key="15">
    <source>
        <dbReference type="Proteomes" id="UP000672011"/>
    </source>
</evidence>
<keyword evidence="6" id="KW-0479">Metal-binding</keyword>
<proteinExistence type="inferred from homology"/>
<feature type="binding site" description="M2 metal binding site" evidence="13">
    <location>
        <position position="137"/>
    </location>
    <ligand>
        <name>Fe(2+)</name>
        <dbReference type="ChEBI" id="CHEBI:29033"/>
    </ligand>
</feature>
<dbReference type="Pfam" id="PF02535">
    <property type="entry name" value="Zip"/>
    <property type="match status" value="1"/>
</dbReference>
<keyword evidence="11 13" id="KW-0406">Ion transport</keyword>
<keyword evidence="8 13" id="KW-0864">Zinc transport</keyword>
<feature type="binding site" description="M2 metal binding site" evidence="13">
    <location>
        <position position="195"/>
    </location>
    <ligand>
        <name>Fe(2+)</name>
        <dbReference type="ChEBI" id="CHEBI:29033"/>
    </ligand>
</feature>
<dbReference type="EMBL" id="CP072842">
    <property type="protein sequence ID" value="QTV06878.1"/>
    <property type="molecule type" value="Genomic_DNA"/>
</dbReference>
<keyword evidence="9 13" id="KW-1133">Transmembrane helix</keyword>
<evidence type="ECO:0000256" key="7">
    <source>
        <dbReference type="ARBA" id="ARBA00022833"/>
    </source>
</evidence>
<dbReference type="InterPro" id="IPR023498">
    <property type="entry name" value="Zn_transptr_ZupT"/>
</dbReference>
<accession>A0ABX7XG86</accession>
<comment type="function">
    <text evidence="13">Mediates zinc uptake. May also transport other divalent cations.</text>
</comment>
<name>A0ABX7XG86_9FLAO</name>
<gene>
    <name evidence="13 14" type="primary">zupT</name>
    <name evidence="14" type="ORF">J9309_06090</name>
</gene>
<feature type="transmembrane region" description="Helical" evidence="13">
    <location>
        <begin position="36"/>
        <end position="54"/>
    </location>
</feature>
<feature type="binding site" description="M1 metal binding site" evidence="13">
    <location>
        <position position="166"/>
    </location>
    <ligand>
        <name>Zn(2+)</name>
        <dbReference type="ChEBI" id="CHEBI:29105"/>
    </ligand>
</feature>
<keyword evidence="4 13" id="KW-1003">Cell membrane</keyword>
<sequence>MDNPIYFAFGLTLLAGLCTGIGSIICLMYKKFNSKFLGFMLGLSAGVMLYVSFVEILSKAKISLVEVYGNQLGAIYTVLGFFAGIVAIILLNLLIPSHEHKTEISSDLESTEKNHTQKLYRLGVFSALALAIHNFPEGLATFMSAVNDPSYGISIAFAVAVHNIPEGIAVAVPIYYATKSRKKAFWYSFLSGLAEPIGALVGYYMLRNFFDDSIFGIIFASVAGIMVYISLNELIPTAKEFAGQKTTMAGILVGMLIIAVSLLLFL</sequence>
<evidence type="ECO:0000256" key="9">
    <source>
        <dbReference type="ARBA" id="ARBA00022989"/>
    </source>
</evidence>
<evidence type="ECO:0000256" key="11">
    <source>
        <dbReference type="ARBA" id="ARBA00023065"/>
    </source>
</evidence>